<dbReference type="InterPro" id="IPR003593">
    <property type="entry name" value="AAA+_ATPase"/>
</dbReference>
<evidence type="ECO:0000256" key="4">
    <source>
        <dbReference type="ARBA" id="ARBA00022737"/>
    </source>
</evidence>
<proteinExistence type="predicted"/>
<evidence type="ECO:0000256" key="6">
    <source>
        <dbReference type="ARBA" id="ARBA00022840"/>
    </source>
</evidence>
<evidence type="ECO:0000256" key="3">
    <source>
        <dbReference type="ARBA" id="ARBA00022475"/>
    </source>
</evidence>
<keyword evidence="6 10" id="KW-0067">ATP-binding</keyword>
<gene>
    <name evidence="10" type="ORF">E6H00_10335</name>
</gene>
<dbReference type="PANTHER" id="PTHR43790:SF9">
    <property type="entry name" value="GALACTOFURANOSE TRANSPORTER ATP-BINDING PROTEIN YTFR"/>
    <property type="match status" value="1"/>
</dbReference>
<dbReference type="InterPro" id="IPR027417">
    <property type="entry name" value="P-loop_NTPase"/>
</dbReference>
<accession>A0A537K0J2</accession>
<evidence type="ECO:0000256" key="8">
    <source>
        <dbReference type="ARBA" id="ARBA00023136"/>
    </source>
</evidence>
<dbReference type="SUPFAM" id="SSF52540">
    <property type="entry name" value="P-loop containing nucleoside triphosphate hydrolases"/>
    <property type="match status" value="2"/>
</dbReference>
<comment type="caution">
    <text evidence="10">The sequence shown here is derived from an EMBL/GenBank/DDBJ whole genome shotgun (WGS) entry which is preliminary data.</text>
</comment>
<dbReference type="SMART" id="SM00382">
    <property type="entry name" value="AAA"/>
    <property type="match status" value="2"/>
</dbReference>
<organism evidence="10 11">
    <name type="scientific">Candidatus Segetimicrobium genomatis</name>
    <dbReference type="NCBI Taxonomy" id="2569760"/>
    <lineage>
        <taxon>Bacteria</taxon>
        <taxon>Bacillati</taxon>
        <taxon>Candidatus Sysuimicrobiota</taxon>
        <taxon>Candidatus Sysuimicrobiia</taxon>
        <taxon>Candidatus Sysuimicrobiales</taxon>
        <taxon>Candidatus Segetimicrobiaceae</taxon>
        <taxon>Candidatus Segetimicrobium</taxon>
    </lineage>
</organism>
<dbReference type="Gene3D" id="3.40.50.300">
    <property type="entry name" value="P-loop containing nucleotide triphosphate hydrolases"/>
    <property type="match status" value="2"/>
</dbReference>
<evidence type="ECO:0000259" key="9">
    <source>
        <dbReference type="PROSITE" id="PS50893"/>
    </source>
</evidence>
<keyword evidence="7" id="KW-1278">Translocase</keyword>
<dbReference type="GO" id="GO:0016887">
    <property type="term" value="F:ATP hydrolysis activity"/>
    <property type="evidence" value="ECO:0007669"/>
    <property type="project" value="InterPro"/>
</dbReference>
<dbReference type="Proteomes" id="UP000318509">
    <property type="component" value="Unassembled WGS sequence"/>
</dbReference>
<dbReference type="AlphaFoldDB" id="A0A537K0J2"/>
<evidence type="ECO:0000256" key="2">
    <source>
        <dbReference type="ARBA" id="ARBA00022448"/>
    </source>
</evidence>
<dbReference type="GO" id="GO:0005524">
    <property type="term" value="F:ATP binding"/>
    <property type="evidence" value="ECO:0007669"/>
    <property type="project" value="UniProtKB-KW"/>
</dbReference>
<dbReference type="InterPro" id="IPR003439">
    <property type="entry name" value="ABC_transporter-like_ATP-bd"/>
</dbReference>
<evidence type="ECO:0000256" key="1">
    <source>
        <dbReference type="ARBA" id="ARBA00004202"/>
    </source>
</evidence>
<dbReference type="PANTHER" id="PTHR43790">
    <property type="entry name" value="CARBOHYDRATE TRANSPORT ATP-BINDING PROTEIN MG119-RELATED"/>
    <property type="match status" value="1"/>
</dbReference>
<dbReference type="PROSITE" id="PS50893">
    <property type="entry name" value="ABC_TRANSPORTER_2"/>
    <property type="match status" value="2"/>
</dbReference>
<keyword evidence="5" id="KW-0547">Nucleotide-binding</keyword>
<dbReference type="CDD" id="cd03216">
    <property type="entry name" value="ABC_Carb_Monos_I"/>
    <property type="match status" value="1"/>
</dbReference>
<keyword evidence="4" id="KW-0677">Repeat</keyword>
<feature type="domain" description="ABC transporter" evidence="9">
    <location>
        <begin position="266"/>
        <end position="510"/>
    </location>
</feature>
<dbReference type="PROSITE" id="PS00211">
    <property type="entry name" value="ABC_TRANSPORTER_1"/>
    <property type="match status" value="2"/>
</dbReference>
<evidence type="ECO:0000313" key="11">
    <source>
        <dbReference type="Proteomes" id="UP000318509"/>
    </source>
</evidence>
<dbReference type="GO" id="GO:0005886">
    <property type="term" value="C:plasma membrane"/>
    <property type="evidence" value="ECO:0007669"/>
    <property type="project" value="UniProtKB-SubCell"/>
</dbReference>
<dbReference type="FunFam" id="3.40.50.300:FF:000127">
    <property type="entry name" value="Ribose import ATP-binding protein RbsA"/>
    <property type="match status" value="1"/>
</dbReference>
<evidence type="ECO:0000313" key="10">
    <source>
        <dbReference type="EMBL" id="TMI89289.1"/>
    </source>
</evidence>
<name>A0A537K0J2_9BACT</name>
<dbReference type="EMBL" id="VBAK01000127">
    <property type="protein sequence ID" value="TMI89289.1"/>
    <property type="molecule type" value="Genomic_DNA"/>
</dbReference>
<dbReference type="CDD" id="cd03215">
    <property type="entry name" value="ABC_Carb_Monos_II"/>
    <property type="match status" value="1"/>
</dbReference>
<reference evidence="10 11" key="1">
    <citation type="journal article" date="2019" name="Nat. Microbiol.">
        <title>Mediterranean grassland soil C-N compound turnover is dependent on rainfall and depth, and is mediated by genomically divergent microorganisms.</title>
        <authorList>
            <person name="Diamond S."/>
            <person name="Andeer P.F."/>
            <person name="Li Z."/>
            <person name="Crits-Christoph A."/>
            <person name="Burstein D."/>
            <person name="Anantharaman K."/>
            <person name="Lane K.R."/>
            <person name="Thomas B.C."/>
            <person name="Pan C."/>
            <person name="Northen T.R."/>
            <person name="Banfield J.F."/>
        </authorList>
    </citation>
    <scope>NUCLEOTIDE SEQUENCE [LARGE SCALE GENOMIC DNA]</scope>
    <source>
        <strain evidence="10">NP_3</strain>
    </source>
</reference>
<dbReference type="InterPro" id="IPR050107">
    <property type="entry name" value="ABC_carbohydrate_import_ATPase"/>
</dbReference>
<protein>
    <submittedName>
        <fullName evidence="10">ABC transporter ATP-binding protein</fullName>
    </submittedName>
</protein>
<keyword evidence="8" id="KW-0472">Membrane</keyword>
<comment type="subcellular location">
    <subcellularLocation>
        <location evidence="1">Cell membrane</location>
        <topology evidence="1">Peripheral membrane protein</topology>
    </subcellularLocation>
</comment>
<feature type="domain" description="ABC transporter" evidence="9">
    <location>
        <begin position="14"/>
        <end position="249"/>
    </location>
</feature>
<evidence type="ECO:0000256" key="5">
    <source>
        <dbReference type="ARBA" id="ARBA00022741"/>
    </source>
</evidence>
<keyword evidence="3" id="KW-1003">Cell membrane</keyword>
<keyword evidence="2" id="KW-0813">Transport</keyword>
<evidence type="ECO:0000256" key="7">
    <source>
        <dbReference type="ARBA" id="ARBA00022967"/>
    </source>
</evidence>
<sequence length="518" mass="55676">MVPQDAESTAPVLIELQEITRRFPGLLANDRVSLSVREQEIHALVGENGAGKTTLMNVLYGLCQPDGGRLLWRGRPVVIRGPGAALRLGIGMVHQHFMLFPPFTVLENVILGAEPARTGVVALREARAHVAGLADQYGFDLDLDARVEALSVGEQQRVEILKVLYRGAQLLILDEPTAVLGPQEVRALFRNLRRLRDQGRTIIFISHKLDEVLGIADRITVLRRGRVIGTVQAAAARPPMLAEMMVGRPVLMHVPRSPAMPGAARLEVAGLSVSGAGGRLRVREVSFSVRAGEIYAIAGVQGNGQTELVESIVGLRPSAAGRILLAGQDVTALSVAARRAAGMAYIPEDRHRLGLVLAMSARENLILGHHRRDAFPGGPLLDDRAVDRFAAECCREYDIRVAGPGTPALALSGGNQQRLVIAREFAFTPTILIAAQPTRGLDVGATEFVYRRLHQIKDRGLAVLLVSVDLEEALALADRIAVLYNGRIAGEFRRGEADAATLGLYMAGGGPQAGRAVP</sequence>
<dbReference type="InterPro" id="IPR017871">
    <property type="entry name" value="ABC_transporter-like_CS"/>
</dbReference>
<dbReference type="Pfam" id="PF00005">
    <property type="entry name" value="ABC_tran"/>
    <property type="match status" value="2"/>
</dbReference>